<dbReference type="GO" id="GO:0004623">
    <property type="term" value="F:phospholipase A2 activity"/>
    <property type="evidence" value="ECO:0007669"/>
    <property type="project" value="TreeGrafter"/>
</dbReference>
<dbReference type="InterPro" id="IPR016035">
    <property type="entry name" value="Acyl_Trfase/lysoPLipase"/>
</dbReference>
<dbReference type="STRING" id="33097.A0A150GNL7"/>
<evidence type="ECO:0000313" key="3">
    <source>
        <dbReference type="Proteomes" id="UP000075714"/>
    </source>
</evidence>
<gene>
    <name evidence="2" type="ORF">GPECTOR_13g854</name>
</gene>
<sequence length="683" mass="72426">MGAYLSKCTGVRRLLWPGATANLEPGKPHADAGSDKPHKPADSSDGDVGVPVKTWVAGPDGRLGFPELDDPEFRIPALDDKAPLAICISGGGFRATTLGLGWLRGLHHLGVLERAKYLMVCSGASWLGAALSFQHVASPGEFLGRYLTPEDCTLAALAEVGEQGRSYAAAAANAAPLRKYLKEQLQGLVAAGAKGEEGAKEARAWSRAMAASFLAPFGLGDTDASTVTAEGTQGKVHERVAKLGPQAGRGTVYTADSSKLPFPVIVQAVMLPKDQLVYYPFEWTPLYGGCPVAYGSTQPKLGAGWVETLGLNAALVAKPDPLPGPDGGATHVRVRPMGPASLGEAIGISSAYNSYLLAPGETATKLLGFNNAQYFNQQDWSSSQVGMTDGCGTDYFAIYPALRRRVPNILVLSATVRRPVTDRRTRIADFPKFALFGCWPGNPKDTKGPSAAQVNARQQVFAPEGFKQLFDALQRQAEVGEPPVNVAEYELFGCWPGNPKDTKGPSAAQVNARQQVFAPEGFKQLFDALQRQAEVGEPPVNVAEYTVLANPALGIPGGWRVRVMWVVNDVQPAWEAALPQDTRAKLERDRGAKLIEVAEKITPLEATSFNEFPHITALAMNYAPELVGLMSNHAAHMLVRCHEAVESMLGGGAKGGRAEGGRAGADPDGVVVQVEAAGVVVHA</sequence>
<name>A0A150GNL7_GONPE</name>
<dbReference type="Gene3D" id="3.40.1090.10">
    <property type="entry name" value="Cytosolic phospholipase A2 catalytic domain"/>
    <property type="match status" value="1"/>
</dbReference>
<dbReference type="OrthoDB" id="4084751at2759"/>
<comment type="caution">
    <text evidence="2">The sequence shown here is derived from an EMBL/GenBank/DDBJ whole genome shotgun (WGS) entry which is preliminary data.</text>
</comment>
<dbReference type="PANTHER" id="PTHR10728">
    <property type="entry name" value="CYTOSOLIC PHOSPHOLIPASE A2"/>
    <property type="match status" value="1"/>
</dbReference>
<organism evidence="2 3">
    <name type="scientific">Gonium pectorale</name>
    <name type="common">Green alga</name>
    <dbReference type="NCBI Taxonomy" id="33097"/>
    <lineage>
        <taxon>Eukaryota</taxon>
        <taxon>Viridiplantae</taxon>
        <taxon>Chlorophyta</taxon>
        <taxon>core chlorophytes</taxon>
        <taxon>Chlorophyceae</taxon>
        <taxon>CS clade</taxon>
        <taxon>Chlamydomonadales</taxon>
        <taxon>Volvocaceae</taxon>
        <taxon>Gonium</taxon>
    </lineage>
</organism>
<dbReference type="Proteomes" id="UP000075714">
    <property type="component" value="Unassembled WGS sequence"/>
</dbReference>
<evidence type="ECO:0000256" key="1">
    <source>
        <dbReference type="SAM" id="MobiDB-lite"/>
    </source>
</evidence>
<feature type="region of interest" description="Disordered" evidence="1">
    <location>
        <begin position="22"/>
        <end position="49"/>
    </location>
</feature>
<evidence type="ECO:0000313" key="2">
    <source>
        <dbReference type="EMBL" id="KXZ51365.1"/>
    </source>
</evidence>
<proteinExistence type="predicted"/>
<dbReference type="EMBL" id="LSYV01000014">
    <property type="protein sequence ID" value="KXZ51365.1"/>
    <property type="molecule type" value="Genomic_DNA"/>
</dbReference>
<protein>
    <submittedName>
        <fullName evidence="2">Uncharacterized protein</fullName>
    </submittedName>
</protein>
<dbReference type="GO" id="GO:0046475">
    <property type="term" value="P:glycerophospholipid catabolic process"/>
    <property type="evidence" value="ECO:0007669"/>
    <property type="project" value="TreeGrafter"/>
</dbReference>
<feature type="compositionally biased region" description="Basic and acidic residues" evidence="1">
    <location>
        <begin position="26"/>
        <end position="42"/>
    </location>
</feature>
<accession>A0A150GNL7</accession>
<reference evidence="3" key="1">
    <citation type="journal article" date="2016" name="Nat. Commun.">
        <title>The Gonium pectorale genome demonstrates co-option of cell cycle regulation during the evolution of multicellularity.</title>
        <authorList>
            <person name="Hanschen E.R."/>
            <person name="Marriage T.N."/>
            <person name="Ferris P.J."/>
            <person name="Hamaji T."/>
            <person name="Toyoda A."/>
            <person name="Fujiyama A."/>
            <person name="Neme R."/>
            <person name="Noguchi H."/>
            <person name="Minakuchi Y."/>
            <person name="Suzuki M."/>
            <person name="Kawai-Toyooka H."/>
            <person name="Smith D.R."/>
            <person name="Sparks H."/>
            <person name="Anderson J."/>
            <person name="Bakaric R."/>
            <person name="Luria V."/>
            <person name="Karger A."/>
            <person name="Kirschner M.W."/>
            <person name="Durand P.M."/>
            <person name="Michod R.E."/>
            <person name="Nozaki H."/>
            <person name="Olson B.J."/>
        </authorList>
    </citation>
    <scope>NUCLEOTIDE SEQUENCE [LARGE SCALE GENOMIC DNA]</scope>
    <source>
        <strain evidence="3">NIES-2863</strain>
    </source>
</reference>
<dbReference type="GO" id="GO:0005829">
    <property type="term" value="C:cytosol"/>
    <property type="evidence" value="ECO:0007669"/>
    <property type="project" value="TreeGrafter"/>
</dbReference>
<keyword evidence="3" id="KW-1185">Reference proteome</keyword>
<dbReference type="PANTHER" id="PTHR10728:SF40">
    <property type="entry name" value="PATATIN FAMILY PROTEIN"/>
    <property type="match status" value="1"/>
</dbReference>
<dbReference type="SUPFAM" id="SSF52151">
    <property type="entry name" value="FabD/lysophospholipase-like"/>
    <property type="match status" value="1"/>
</dbReference>
<dbReference type="AlphaFoldDB" id="A0A150GNL7"/>